<protein>
    <recommendedName>
        <fullName evidence="1">DUF397 domain-containing protein</fullName>
    </recommendedName>
</protein>
<evidence type="ECO:0000259" key="1">
    <source>
        <dbReference type="Pfam" id="PF04149"/>
    </source>
</evidence>
<dbReference type="Proteomes" id="UP001206128">
    <property type="component" value="Unassembled WGS sequence"/>
</dbReference>
<accession>A0AAE3GLK6</accession>
<evidence type="ECO:0000313" key="3">
    <source>
        <dbReference type="Proteomes" id="UP001206128"/>
    </source>
</evidence>
<reference evidence="2" key="1">
    <citation type="submission" date="2022-06" db="EMBL/GenBank/DDBJ databases">
        <title>Genomic Encyclopedia of Archaeal and Bacterial Type Strains, Phase II (KMG-II): from individual species to whole genera.</title>
        <authorList>
            <person name="Goeker M."/>
        </authorList>
    </citation>
    <scope>NUCLEOTIDE SEQUENCE</scope>
    <source>
        <strain evidence="2">DSM 43935</strain>
    </source>
</reference>
<dbReference type="Pfam" id="PF04149">
    <property type="entry name" value="DUF397"/>
    <property type="match status" value="1"/>
</dbReference>
<sequence length="65" mass="7117">MMTACLGNWRRSSYSGSENNCVELAHRQGVTAVRDSKNAGGPALIFGQATLDAFLLAIKNERFDR</sequence>
<dbReference type="EMBL" id="JAMTCK010000021">
    <property type="protein sequence ID" value="MCP2169848.1"/>
    <property type="molecule type" value="Genomic_DNA"/>
</dbReference>
<gene>
    <name evidence="2" type="ORF">LX83_006734</name>
</gene>
<evidence type="ECO:0000313" key="2">
    <source>
        <dbReference type="EMBL" id="MCP2169848.1"/>
    </source>
</evidence>
<keyword evidence="3" id="KW-1185">Reference proteome</keyword>
<dbReference type="RefSeq" id="WP_308204108.1">
    <property type="nucleotide sequence ID" value="NZ_JAMTCK010000021.1"/>
</dbReference>
<dbReference type="AlphaFoldDB" id="A0AAE3GLK6"/>
<name>A0AAE3GLK6_9PSEU</name>
<comment type="caution">
    <text evidence="2">The sequence shown here is derived from an EMBL/GenBank/DDBJ whole genome shotgun (WGS) entry which is preliminary data.</text>
</comment>
<organism evidence="2 3">
    <name type="scientific">Goodfellowiella coeruleoviolacea</name>
    <dbReference type="NCBI Taxonomy" id="334858"/>
    <lineage>
        <taxon>Bacteria</taxon>
        <taxon>Bacillati</taxon>
        <taxon>Actinomycetota</taxon>
        <taxon>Actinomycetes</taxon>
        <taxon>Pseudonocardiales</taxon>
        <taxon>Pseudonocardiaceae</taxon>
        <taxon>Goodfellowiella</taxon>
    </lineage>
</organism>
<proteinExistence type="predicted"/>
<dbReference type="InterPro" id="IPR007278">
    <property type="entry name" value="DUF397"/>
</dbReference>
<feature type="domain" description="DUF397" evidence="1">
    <location>
        <begin position="8"/>
        <end position="59"/>
    </location>
</feature>